<organism evidence="5 6">
    <name type="scientific">Streptantibioticus parmotrematis</name>
    <dbReference type="NCBI Taxonomy" id="2873249"/>
    <lineage>
        <taxon>Bacteria</taxon>
        <taxon>Bacillati</taxon>
        <taxon>Actinomycetota</taxon>
        <taxon>Actinomycetes</taxon>
        <taxon>Kitasatosporales</taxon>
        <taxon>Streptomycetaceae</taxon>
        <taxon>Streptantibioticus</taxon>
    </lineage>
</organism>
<dbReference type="Gene3D" id="3.40.50.12780">
    <property type="entry name" value="N-terminal domain of ligase-like"/>
    <property type="match status" value="1"/>
</dbReference>
<dbReference type="Gene3D" id="3.30.559.10">
    <property type="entry name" value="Chloramphenicol acetyltransferase-like domain"/>
    <property type="match status" value="1"/>
</dbReference>
<dbReference type="PANTHER" id="PTHR45527:SF1">
    <property type="entry name" value="FATTY ACID SYNTHASE"/>
    <property type="match status" value="1"/>
</dbReference>
<protein>
    <submittedName>
        <fullName evidence="5">Amino acid adenylation domain-containing protein</fullName>
    </submittedName>
</protein>
<dbReference type="SUPFAM" id="SSF56801">
    <property type="entry name" value="Acetyl-CoA synthetase-like"/>
    <property type="match status" value="1"/>
</dbReference>
<dbReference type="Pfam" id="PF13193">
    <property type="entry name" value="AMP-binding_C"/>
    <property type="match status" value="1"/>
</dbReference>
<dbReference type="InterPro" id="IPR010071">
    <property type="entry name" value="AA_adenyl_dom"/>
</dbReference>
<dbReference type="Pfam" id="PF00501">
    <property type="entry name" value="AMP-binding"/>
    <property type="match status" value="1"/>
</dbReference>
<accession>A0ABS7QM08</accession>
<reference evidence="5 6" key="1">
    <citation type="submission" date="2021-08" db="EMBL/GenBank/DDBJ databases">
        <title>Streptomyces sp. PTM05 isolated from lichen.</title>
        <authorList>
            <person name="Somphong A."/>
            <person name="Phongsopitanun W."/>
            <person name="Tanasupawat S."/>
        </authorList>
    </citation>
    <scope>NUCLEOTIDE SEQUENCE [LARGE SCALE GENOMIC DNA]</scope>
    <source>
        <strain evidence="5 6">Ptm05</strain>
    </source>
</reference>
<dbReference type="SUPFAM" id="SSF47336">
    <property type="entry name" value="ACP-like"/>
    <property type="match status" value="1"/>
</dbReference>
<comment type="cofactor">
    <cofactor evidence="1">
        <name>pantetheine 4'-phosphate</name>
        <dbReference type="ChEBI" id="CHEBI:47942"/>
    </cofactor>
</comment>
<sequence>MDPAPLSLPEALAEQALRTPDATAVRDANGRLTYRELQAHVAGCAQALHDRGVRPSDVVALRAARGTPVVVALLGVLAAGAACLPLDPGEPAIRTAGLLADARVTLALVDESGLAPGAVAAGIEVLSLAQLRSAGPATEPPPGPRDAQQAAFVLSTSGTTGQPKAVSVPHRGVLRLVRDQEFVRFGPRDTVLQHSPLSFDASLLEIFGPLLNGGELVIAPPGRLSPADLGKVLHEFRVTTLYLTASLLHLVVDEELAALSEVRVLLTGGEPASTEHLERARLALPDCRFVEGYGPTETTVFSTTFTIDPKRPVPSPVPIGRPIAGAEVYVVGPDGRVVPDGELGELWLGGAGLSNGYLGAPELTEQRFVPHLDGTPGRRLYRSGDLGRRGPDGDIVFAGRIDDQVKIEGHRIEPGEIEHALRRHPRVADAFVHAVREPGTDQRLVAYLVPAAGQPPLDTHRTREHLAALLPPYLVPGQYVWLEELPLKANGKVDRLLLPSPAAATQPRARLSLTEDQVARIWCEVLRLEAVGPGDDFFGCGGTSIGASRVVARIRARLGVELPLAVMFENPTLARVAQAVESARRAAPEPVAPSPGPAPTGEFTAPASLQQRARLGAYRAAADGSTQPVLILHRLRGPLDVTALRSALDALTVRHDILATRYRDDPDFVAVIAPAAGRHWPLEVRTLPRGRHEAEIEAIRGERGFGRLPFDMAHGPVVRALLVTDGASEHVLALCVDHIAFDEVSAEILVGELAALYGQAHGHAPAALGPVTQYQEYARRQAEQYATPEGRAALARAVDHLYLRGFRPPLPLPAHPGHDPLATGRTATVERELPRVPAASEAALAARGITPACFYLSVLARAVGEVVDGEEFGFQISQSGRHLPGADTTVGCLTELAFVHFERRRCAEPGELFEDARRQLVHLVTDPPPLAAALAQLRAEGRGAEVERLRKRPYLLFHHRQELPVTPFTPDLRLTALRPALRPGTRHDPALVVTSRSGPHGGAVLLEYVEAAYPRDLITTLADAVVTAVTDLGSWAGSR</sequence>
<dbReference type="Gene3D" id="1.10.1200.10">
    <property type="entry name" value="ACP-like"/>
    <property type="match status" value="1"/>
</dbReference>
<keyword evidence="6" id="KW-1185">Reference proteome</keyword>
<proteinExistence type="predicted"/>
<dbReference type="NCBIfam" id="TIGR01733">
    <property type="entry name" value="AA-adenyl-dom"/>
    <property type="match status" value="1"/>
</dbReference>
<evidence type="ECO:0000256" key="1">
    <source>
        <dbReference type="ARBA" id="ARBA00001957"/>
    </source>
</evidence>
<dbReference type="InterPro" id="IPR045851">
    <property type="entry name" value="AMP-bd_C_sf"/>
</dbReference>
<dbReference type="Pfam" id="PF00668">
    <property type="entry name" value="Condensation"/>
    <property type="match status" value="1"/>
</dbReference>
<evidence type="ECO:0000313" key="5">
    <source>
        <dbReference type="EMBL" id="MBY8883714.1"/>
    </source>
</evidence>
<dbReference type="InterPro" id="IPR042099">
    <property type="entry name" value="ANL_N_sf"/>
</dbReference>
<dbReference type="Gene3D" id="3.30.300.30">
    <property type="match status" value="1"/>
</dbReference>
<evidence type="ECO:0000313" key="6">
    <source>
        <dbReference type="Proteomes" id="UP001198565"/>
    </source>
</evidence>
<feature type="domain" description="Carrier" evidence="4">
    <location>
        <begin position="509"/>
        <end position="584"/>
    </location>
</feature>
<dbReference type="Proteomes" id="UP001198565">
    <property type="component" value="Unassembled WGS sequence"/>
</dbReference>
<keyword evidence="3" id="KW-0597">Phosphoprotein</keyword>
<dbReference type="RefSeq" id="WP_222973430.1">
    <property type="nucleotide sequence ID" value="NZ_JAINVZ010000001.1"/>
</dbReference>
<dbReference type="EMBL" id="JAINVZ010000001">
    <property type="protein sequence ID" value="MBY8883714.1"/>
    <property type="molecule type" value="Genomic_DNA"/>
</dbReference>
<evidence type="ECO:0000256" key="2">
    <source>
        <dbReference type="ARBA" id="ARBA00022450"/>
    </source>
</evidence>
<comment type="caution">
    <text evidence="5">The sequence shown here is derived from an EMBL/GenBank/DDBJ whole genome shotgun (WGS) entry which is preliminary data.</text>
</comment>
<dbReference type="InterPro" id="IPR020806">
    <property type="entry name" value="PKS_PP-bd"/>
</dbReference>
<keyword evidence="2" id="KW-0596">Phosphopantetheine</keyword>
<dbReference type="InterPro" id="IPR000873">
    <property type="entry name" value="AMP-dep_synth/lig_dom"/>
</dbReference>
<dbReference type="InterPro" id="IPR001242">
    <property type="entry name" value="Condensation_dom"/>
</dbReference>
<dbReference type="InterPro" id="IPR023213">
    <property type="entry name" value="CAT-like_dom_sf"/>
</dbReference>
<dbReference type="Pfam" id="PF00550">
    <property type="entry name" value="PP-binding"/>
    <property type="match status" value="1"/>
</dbReference>
<dbReference type="CDD" id="cd12117">
    <property type="entry name" value="A_NRPS_Srf_like"/>
    <property type="match status" value="1"/>
</dbReference>
<gene>
    <name evidence="5" type="ORF">K7472_02490</name>
</gene>
<evidence type="ECO:0000259" key="4">
    <source>
        <dbReference type="PROSITE" id="PS50075"/>
    </source>
</evidence>
<name>A0ABS7QM08_9ACTN</name>
<dbReference type="PROSITE" id="PS50075">
    <property type="entry name" value="CARRIER"/>
    <property type="match status" value="1"/>
</dbReference>
<dbReference type="Gene3D" id="3.30.559.30">
    <property type="entry name" value="Nonribosomal peptide synthetase, condensation domain"/>
    <property type="match status" value="1"/>
</dbReference>
<dbReference type="SMART" id="SM00823">
    <property type="entry name" value="PKS_PP"/>
    <property type="match status" value="1"/>
</dbReference>
<dbReference type="PANTHER" id="PTHR45527">
    <property type="entry name" value="NONRIBOSOMAL PEPTIDE SYNTHETASE"/>
    <property type="match status" value="1"/>
</dbReference>
<evidence type="ECO:0000256" key="3">
    <source>
        <dbReference type="ARBA" id="ARBA00022553"/>
    </source>
</evidence>
<dbReference type="InterPro" id="IPR025110">
    <property type="entry name" value="AMP-bd_C"/>
</dbReference>
<dbReference type="SUPFAM" id="SSF52777">
    <property type="entry name" value="CoA-dependent acyltransferases"/>
    <property type="match status" value="2"/>
</dbReference>
<dbReference type="InterPro" id="IPR036736">
    <property type="entry name" value="ACP-like_sf"/>
</dbReference>
<dbReference type="InterPro" id="IPR009081">
    <property type="entry name" value="PP-bd_ACP"/>
</dbReference>